<dbReference type="Proteomes" id="UP001274321">
    <property type="component" value="Unassembled WGS sequence"/>
</dbReference>
<dbReference type="SUPFAM" id="SSF55781">
    <property type="entry name" value="GAF domain-like"/>
    <property type="match status" value="1"/>
</dbReference>
<protein>
    <submittedName>
        <fullName evidence="6">HlyD family efflux transporter periplasmic adaptor subunit</fullName>
    </submittedName>
</protein>
<proteinExistence type="predicted"/>
<feature type="domain" description="CusB-like beta-barrel" evidence="4">
    <location>
        <begin position="524"/>
        <end position="595"/>
    </location>
</feature>
<evidence type="ECO:0000313" key="7">
    <source>
        <dbReference type="Proteomes" id="UP001274321"/>
    </source>
</evidence>
<evidence type="ECO:0000259" key="5">
    <source>
        <dbReference type="Pfam" id="PF25973"/>
    </source>
</evidence>
<evidence type="ECO:0000313" key="6">
    <source>
        <dbReference type="EMBL" id="MDX6805807.1"/>
    </source>
</evidence>
<evidence type="ECO:0000256" key="2">
    <source>
        <dbReference type="ARBA" id="ARBA00023054"/>
    </source>
</evidence>
<dbReference type="Pfam" id="PF25954">
    <property type="entry name" value="Beta-barrel_RND_2"/>
    <property type="match status" value="1"/>
</dbReference>
<organism evidence="6 7">
    <name type="scientific">Terrihabitans rhizophilus</name>
    <dbReference type="NCBI Taxonomy" id="3092662"/>
    <lineage>
        <taxon>Bacteria</taxon>
        <taxon>Pseudomonadati</taxon>
        <taxon>Pseudomonadota</taxon>
        <taxon>Alphaproteobacteria</taxon>
        <taxon>Hyphomicrobiales</taxon>
        <taxon>Terrihabitans</taxon>
    </lineage>
</organism>
<feature type="domain" description="GAF" evidence="3">
    <location>
        <begin position="208"/>
        <end position="327"/>
    </location>
</feature>
<dbReference type="InterPro" id="IPR050465">
    <property type="entry name" value="UPF0194_transport"/>
</dbReference>
<name>A0ABU4RLV7_9HYPH</name>
<keyword evidence="2" id="KW-0175">Coiled coil</keyword>
<dbReference type="SUPFAM" id="SSF111369">
    <property type="entry name" value="HlyD-like secretion proteins"/>
    <property type="match status" value="1"/>
</dbReference>
<reference evidence="6 7" key="1">
    <citation type="submission" date="2023-11" db="EMBL/GenBank/DDBJ databases">
        <authorList>
            <person name="Bao R."/>
        </authorList>
    </citation>
    <scope>NUCLEOTIDE SEQUENCE [LARGE SCALE GENOMIC DNA]</scope>
    <source>
        <strain evidence="6 7">PJ23</strain>
    </source>
</reference>
<accession>A0ABU4RLV7</accession>
<dbReference type="InterPro" id="IPR029016">
    <property type="entry name" value="GAF-like_dom_sf"/>
</dbReference>
<sequence length="624" mass="67631">MSDEPVPLERPATAPGAGASGDVAVLDTAIWRQLGEGGNAAQFRRAWLSLQCQMIGDVTAGLLLVPAAAGGALEPAAVWPDKYRPDPALVALAERAAADGRGMAQEARVGGGSAALAYPVSLDGALIAVVALDLGRSEARHMRSAMRQVQWGTAALRDRERADREFITSRTGTRSKLALDLLATALEQERFKPACMAVATELAVRAPALRVSIGFVRRGSVRIAAISHTASFGQSMNLARHVENAMDEAMDQRSVVQYPPVPGQPLATRAAEELALLQRGHVLTIPLLVRDRFVGAVSLERPEDMPFEPETVGLLDAVCAALAPVLEDRRQSDRWIGFKVADALWREAKTFLGPSHTGRKLAALGAIAVIAFFALYEQEYRVNAQSRIEGSVRRAVVASYDGFIKQADVRAGSTVRAGDLIAALEDRDLTLERLKWVTERQQRLYEYDRALAARQPAVINVVKSQIEQADAQIGLIDEQIARAQLRAPFDGLVVSGDLSQSVGASVSRGQVLFEIAPLDAYRVIMNVDERDLADVQTGQAGQLVVSSLPDQAFALNVETITPVAEAGGGRTVFRVEGRLTENSPRLRPGMEGVAKIDAGERLLIWIWTRSMTDWLRLKAWQWLP</sequence>
<gene>
    <name evidence="6" type="ORF">SCD90_07005</name>
</gene>
<dbReference type="Pfam" id="PF25973">
    <property type="entry name" value="BSH_CzcB"/>
    <property type="match status" value="1"/>
</dbReference>
<dbReference type="RefSeq" id="WP_319843934.1">
    <property type="nucleotide sequence ID" value="NZ_JAXAFJ010000003.1"/>
</dbReference>
<dbReference type="Gene3D" id="3.30.450.40">
    <property type="match status" value="1"/>
</dbReference>
<evidence type="ECO:0000259" key="3">
    <source>
        <dbReference type="Pfam" id="PF13492"/>
    </source>
</evidence>
<comment type="caution">
    <text evidence="6">The sequence shown here is derived from an EMBL/GenBank/DDBJ whole genome shotgun (WGS) entry which is preliminary data.</text>
</comment>
<dbReference type="InterPro" id="IPR003018">
    <property type="entry name" value="GAF"/>
</dbReference>
<dbReference type="PANTHER" id="PTHR32347:SF23">
    <property type="entry name" value="BLL5650 PROTEIN"/>
    <property type="match status" value="1"/>
</dbReference>
<dbReference type="InterPro" id="IPR058647">
    <property type="entry name" value="BSH_CzcB-like"/>
</dbReference>
<evidence type="ECO:0000259" key="4">
    <source>
        <dbReference type="Pfam" id="PF25954"/>
    </source>
</evidence>
<comment type="subcellular location">
    <subcellularLocation>
        <location evidence="1">Cell envelope</location>
    </subcellularLocation>
</comment>
<dbReference type="PANTHER" id="PTHR32347">
    <property type="entry name" value="EFFLUX SYSTEM COMPONENT YKNX-RELATED"/>
    <property type="match status" value="1"/>
</dbReference>
<dbReference type="InterPro" id="IPR058792">
    <property type="entry name" value="Beta-barrel_RND_2"/>
</dbReference>
<dbReference type="Gene3D" id="2.40.30.170">
    <property type="match status" value="1"/>
</dbReference>
<dbReference type="Pfam" id="PF13492">
    <property type="entry name" value="GAF_3"/>
    <property type="match status" value="1"/>
</dbReference>
<keyword evidence="7" id="KW-1185">Reference proteome</keyword>
<dbReference type="EMBL" id="JAXAFJ010000003">
    <property type="protein sequence ID" value="MDX6805807.1"/>
    <property type="molecule type" value="Genomic_DNA"/>
</dbReference>
<dbReference type="Gene3D" id="2.40.50.100">
    <property type="match status" value="1"/>
</dbReference>
<evidence type="ECO:0000256" key="1">
    <source>
        <dbReference type="ARBA" id="ARBA00004196"/>
    </source>
</evidence>
<feature type="domain" description="CzcB-like barrel-sandwich hybrid" evidence="5">
    <location>
        <begin position="395"/>
        <end position="516"/>
    </location>
</feature>